<dbReference type="OrthoDB" id="5488531at2"/>
<dbReference type="EMBL" id="SSMQ01000017">
    <property type="protein sequence ID" value="TKD07423.1"/>
    <property type="molecule type" value="Genomic_DNA"/>
</dbReference>
<keyword evidence="2" id="KW-0547">Nucleotide-binding</keyword>
<evidence type="ECO:0000256" key="6">
    <source>
        <dbReference type="SAM" id="Phobius"/>
    </source>
</evidence>
<feature type="compositionally biased region" description="Low complexity" evidence="5">
    <location>
        <begin position="771"/>
        <end position="803"/>
    </location>
</feature>
<keyword evidence="8" id="KW-0723">Serine/threonine-protein kinase</keyword>
<proteinExistence type="predicted"/>
<keyword evidence="3 8" id="KW-0418">Kinase</keyword>
<reference evidence="8 9" key="1">
    <citation type="submission" date="2019-04" db="EMBL/GenBank/DDBJ databases">
        <authorList>
            <person name="Li Y."/>
            <person name="Wang J."/>
        </authorList>
    </citation>
    <scope>NUCLEOTIDE SEQUENCE [LARGE SCALE GENOMIC DNA]</scope>
    <source>
        <strain evidence="8 9">DSM 14668</strain>
    </source>
</reference>
<dbReference type="SUPFAM" id="SSF56112">
    <property type="entry name" value="Protein kinase-like (PK-like)"/>
    <property type="match status" value="1"/>
</dbReference>
<dbReference type="PANTHER" id="PTHR43289:SF6">
    <property type="entry name" value="SERINE_THREONINE-PROTEIN KINASE NEKL-3"/>
    <property type="match status" value="1"/>
</dbReference>
<evidence type="ECO:0000256" key="3">
    <source>
        <dbReference type="ARBA" id="ARBA00022777"/>
    </source>
</evidence>
<evidence type="ECO:0000256" key="5">
    <source>
        <dbReference type="SAM" id="MobiDB-lite"/>
    </source>
</evidence>
<feature type="compositionally biased region" description="Low complexity" evidence="5">
    <location>
        <begin position="716"/>
        <end position="728"/>
    </location>
</feature>
<keyword evidence="4" id="KW-0067">ATP-binding</keyword>
<feature type="region of interest" description="Disordered" evidence="5">
    <location>
        <begin position="396"/>
        <end position="426"/>
    </location>
</feature>
<feature type="region of interest" description="Disordered" evidence="5">
    <location>
        <begin position="473"/>
        <end position="607"/>
    </location>
</feature>
<keyword evidence="1" id="KW-0808">Transferase</keyword>
<dbReference type="Gene3D" id="3.30.200.20">
    <property type="entry name" value="Phosphorylase Kinase, domain 1"/>
    <property type="match status" value="1"/>
</dbReference>
<feature type="region of interest" description="Disordered" evidence="5">
    <location>
        <begin position="769"/>
        <end position="803"/>
    </location>
</feature>
<keyword evidence="6" id="KW-0472">Membrane</keyword>
<feature type="compositionally biased region" description="Pro residues" evidence="5">
    <location>
        <begin position="336"/>
        <end position="346"/>
    </location>
</feature>
<keyword evidence="9" id="KW-1185">Reference proteome</keyword>
<comment type="caution">
    <text evidence="8">The sequence shown here is derived from an EMBL/GenBank/DDBJ whole genome shotgun (WGS) entry which is preliminary data.</text>
</comment>
<keyword evidence="6" id="KW-1133">Transmembrane helix</keyword>
<feature type="domain" description="Protein kinase" evidence="7">
    <location>
        <begin position="18"/>
        <end position="284"/>
    </location>
</feature>
<dbReference type="CDD" id="cd14014">
    <property type="entry name" value="STKc_PknB_like"/>
    <property type="match status" value="1"/>
</dbReference>
<feature type="region of interest" description="Disordered" evidence="5">
    <location>
        <begin position="288"/>
        <end position="363"/>
    </location>
</feature>
<name>A0A4U1JD35_9BACT</name>
<gene>
    <name evidence="8" type="ORF">E8A74_18460</name>
</gene>
<sequence length="893" mass="92452">MIAPMFPSEPVPERIGAYKVLRRLSGAGSADVYVGRMEGPMGFSRLCTLKLVRNTIEGDAHFGEELVREAAICAVLNHPSIQRMFDFFEHDKHLVLVLEHVEGVTLDRLQDVLGRNKSRLDDRTIAFLGRALGGALAHAHAAKDEEGTPTPVIHRTMHPENVLIGWDGHVRLTGFGLGKILGRSPDTVAFVIKGAPGFMAPEQARGERVTPKADVYGLAVLLWSLYAGAKPPEVGTRPMPLAVLRSDLPKELTSAIDGALEPSPDKRKVSCQDLERVLNKAPGIELGQKDLEEKVAPLKGPRTKATEGDGGPRKRVPLESVRPAKPPPSSKQRLSVPPPSRPPGSIPPVRLSERPADPGDAGPASVYPLLRALAERVPGPPRLPLAVVEAEADVQPEAPTVRPAQAQARAARGPSKPSIAAPLGAVVPEGEWKESVPDEELFDQLFNDATSRSGISLTAMGIGAEEREKAALAITEPDQIPARKDRVTPPPPQTTPSAGKVMPPPAKLMTGPEKVIPSAPRITSGADKVVPGPSKITSGAGKFTPIPPPLKPGAGKGDASPVDFGLGAPKDVPPPADFRFGAPKDVPPPADFRFGAPKDVPPTLPEVLDPAAASKVGNKRLELADTVMALKTAPSPGAPPAALPAFAPPPVPPAATKPPAMAPLPAATKPPAFAPPPMPAIAAPPVPPRFGTPTATPALAAVSAPVMPAAPAAVSATSSTADPVVASAQPASRKKRPPPVALAIAGGAVALITAGAVVLLTGGSDPNADPSVGASASSSAKPALAGPETGPTETAVAPTSTTPAAPPAGYGLLTVAFPSEGNVYVSGKKLGHTNEAFQAPCGSKFVRVSSTAEGKYPEWLSAGETVLVPCQETLRIEVVPGRPAPQVPRKKRR</sequence>
<dbReference type="Pfam" id="PF00069">
    <property type="entry name" value="Pkinase"/>
    <property type="match status" value="1"/>
</dbReference>
<accession>A0A4U1JD35</accession>
<dbReference type="Proteomes" id="UP000309215">
    <property type="component" value="Unassembled WGS sequence"/>
</dbReference>
<evidence type="ECO:0000313" key="9">
    <source>
        <dbReference type="Proteomes" id="UP000309215"/>
    </source>
</evidence>
<dbReference type="Gene3D" id="1.10.510.10">
    <property type="entry name" value="Transferase(Phosphotransferase) domain 1"/>
    <property type="match status" value="1"/>
</dbReference>
<keyword evidence="6" id="KW-0812">Transmembrane</keyword>
<dbReference type="GO" id="GO:0005524">
    <property type="term" value="F:ATP binding"/>
    <property type="evidence" value="ECO:0007669"/>
    <property type="project" value="UniProtKB-KW"/>
</dbReference>
<organism evidence="8 9">
    <name type="scientific">Polyangium fumosum</name>
    <dbReference type="NCBI Taxonomy" id="889272"/>
    <lineage>
        <taxon>Bacteria</taxon>
        <taxon>Pseudomonadati</taxon>
        <taxon>Myxococcota</taxon>
        <taxon>Polyangia</taxon>
        <taxon>Polyangiales</taxon>
        <taxon>Polyangiaceae</taxon>
        <taxon>Polyangium</taxon>
    </lineage>
</organism>
<feature type="region of interest" description="Disordered" evidence="5">
    <location>
        <begin position="716"/>
        <end position="738"/>
    </location>
</feature>
<dbReference type="AlphaFoldDB" id="A0A4U1JD35"/>
<evidence type="ECO:0000256" key="2">
    <source>
        <dbReference type="ARBA" id="ARBA00022741"/>
    </source>
</evidence>
<evidence type="ECO:0000259" key="7">
    <source>
        <dbReference type="PROSITE" id="PS50011"/>
    </source>
</evidence>
<feature type="transmembrane region" description="Helical" evidence="6">
    <location>
        <begin position="740"/>
        <end position="760"/>
    </location>
</feature>
<evidence type="ECO:0000256" key="4">
    <source>
        <dbReference type="ARBA" id="ARBA00022840"/>
    </source>
</evidence>
<dbReference type="InterPro" id="IPR011009">
    <property type="entry name" value="Kinase-like_dom_sf"/>
</dbReference>
<evidence type="ECO:0000256" key="1">
    <source>
        <dbReference type="ARBA" id="ARBA00022679"/>
    </source>
</evidence>
<dbReference type="PROSITE" id="PS50011">
    <property type="entry name" value="PROTEIN_KINASE_DOM"/>
    <property type="match status" value="1"/>
</dbReference>
<dbReference type="InterPro" id="IPR000719">
    <property type="entry name" value="Prot_kinase_dom"/>
</dbReference>
<evidence type="ECO:0000313" key="8">
    <source>
        <dbReference type="EMBL" id="TKD07423.1"/>
    </source>
</evidence>
<protein>
    <submittedName>
        <fullName evidence="8">Serine/threonine protein kinase</fullName>
    </submittedName>
</protein>
<dbReference type="PANTHER" id="PTHR43289">
    <property type="entry name" value="MITOGEN-ACTIVATED PROTEIN KINASE KINASE KINASE 20-RELATED"/>
    <property type="match status" value="1"/>
</dbReference>
<dbReference type="GO" id="GO:0004674">
    <property type="term" value="F:protein serine/threonine kinase activity"/>
    <property type="evidence" value="ECO:0007669"/>
    <property type="project" value="UniProtKB-KW"/>
</dbReference>